<keyword evidence="15" id="KW-0812">Transmembrane</keyword>
<feature type="active site" description="Proton acceptor" evidence="12">
    <location>
        <position position="63"/>
    </location>
</feature>
<keyword evidence="9" id="KW-0573">Peptidoglycan synthesis</keyword>
<feature type="chain" id="PRO_5002411376" description="serine-type D-Ala-D-Ala carboxypeptidase" evidence="16">
    <location>
        <begin position="25"/>
        <end position="412"/>
    </location>
</feature>
<dbReference type="AlphaFoldDB" id="A0A0E3MAI0"/>
<keyword evidence="5" id="KW-0645">Protease</keyword>
<dbReference type="PRINTS" id="PR00725">
    <property type="entry name" value="DADACBPTASE1"/>
</dbReference>
<keyword evidence="15" id="KW-1133">Transmembrane helix</keyword>
<gene>
    <name evidence="19" type="ORF">CSCA_4984</name>
</gene>
<evidence type="ECO:0000256" key="8">
    <source>
        <dbReference type="ARBA" id="ARBA00022960"/>
    </source>
</evidence>
<evidence type="ECO:0000256" key="11">
    <source>
        <dbReference type="ARBA" id="ARBA00034000"/>
    </source>
</evidence>
<feature type="transmembrane region" description="Helical" evidence="15">
    <location>
        <begin position="383"/>
        <end position="399"/>
    </location>
</feature>
<dbReference type="GO" id="GO:0008360">
    <property type="term" value="P:regulation of cell shape"/>
    <property type="evidence" value="ECO:0007669"/>
    <property type="project" value="UniProtKB-KW"/>
</dbReference>
<keyword evidence="10" id="KW-0961">Cell wall biogenesis/degradation</keyword>
<keyword evidence="8" id="KW-0133">Cell shape</keyword>
<evidence type="ECO:0000259" key="18">
    <source>
        <dbReference type="Pfam" id="PF07943"/>
    </source>
</evidence>
<feature type="binding site" evidence="13">
    <location>
        <position position="228"/>
    </location>
    <ligand>
        <name>substrate</name>
    </ligand>
</feature>
<feature type="domain" description="Peptidase S11 D-Ala-D-Ala carboxypeptidase A C-terminal" evidence="18">
    <location>
        <begin position="277"/>
        <end position="362"/>
    </location>
</feature>
<comment type="catalytic activity">
    <reaction evidence="11">
        <text>Preferential cleavage: (Ac)2-L-Lys-D-Ala-|-D-Ala. Also transpeptidation of peptidyl-alanyl moieties that are N-acyl substituents of D-alanine.</text>
        <dbReference type="EC" id="3.4.16.4"/>
    </reaction>
</comment>
<dbReference type="GO" id="GO:0071555">
    <property type="term" value="P:cell wall organization"/>
    <property type="evidence" value="ECO:0007669"/>
    <property type="project" value="UniProtKB-KW"/>
</dbReference>
<feature type="active site" description="Acyl-ester intermediate" evidence="12">
    <location>
        <position position="60"/>
    </location>
</feature>
<evidence type="ECO:0000256" key="14">
    <source>
        <dbReference type="RuleBase" id="RU004016"/>
    </source>
</evidence>
<keyword evidence="4 19" id="KW-0121">Carboxypeptidase</keyword>
<dbReference type="Pfam" id="PF00768">
    <property type="entry name" value="Peptidase_S11"/>
    <property type="match status" value="1"/>
</dbReference>
<dbReference type="PANTHER" id="PTHR21581">
    <property type="entry name" value="D-ALANYL-D-ALANINE CARBOXYPEPTIDASE"/>
    <property type="match status" value="1"/>
</dbReference>
<dbReference type="PANTHER" id="PTHR21581:SF33">
    <property type="entry name" value="D-ALANYL-D-ALANINE CARBOXYPEPTIDASE DACB"/>
    <property type="match status" value="1"/>
</dbReference>
<evidence type="ECO:0000313" key="20">
    <source>
        <dbReference type="Proteomes" id="UP000033115"/>
    </source>
</evidence>
<dbReference type="GO" id="GO:0006508">
    <property type="term" value="P:proteolysis"/>
    <property type="evidence" value="ECO:0007669"/>
    <property type="project" value="UniProtKB-KW"/>
</dbReference>
<name>A0A0E3MAI0_CLOSL</name>
<evidence type="ECO:0000256" key="1">
    <source>
        <dbReference type="ARBA" id="ARBA00004752"/>
    </source>
</evidence>
<dbReference type="InterPro" id="IPR001967">
    <property type="entry name" value="Peptidase_S11_N"/>
</dbReference>
<comment type="pathway">
    <text evidence="1">Cell wall biogenesis; peptidoglycan biosynthesis.</text>
</comment>
<dbReference type="STRING" id="1548.CSCA_4984"/>
<dbReference type="RefSeq" id="WP_029163312.1">
    <property type="nucleotide sequence ID" value="NZ_CP009933.1"/>
</dbReference>
<dbReference type="InterPro" id="IPR012338">
    <property type="entry name" value="Beta-lactam/transpept-like"/>
</dbReference>
<dbReference type="GO" id="GO:0009002">
    <property type="term" value="F:serine-type D-Ala-D-Ala carboxypeptidase activity"/>
    <property type="evidence" value="ECO:0007669"/>
    <property type="project" value="UniProtKB-EC"/>
</dbReference>
<dbReference type="SUPFAM" id="SSF56601">
    <property type="entry name" value="beta-lactamase/transpeptidase-like"/>
    <property type="match status" value="1"/>
</dbReference>
<feature type="domain" description="Peptidase S11 D-alanyl-D-alanine carboxypeptidase A N-terminal" evidence="17">
    <location>
        <begin position="25"/>
        <end position="256"/>
    </location>
</feature>
<sequence>MKKLLIFMMSFVFLLSSAPLKAQAKADPPTVSADSVVLMDAITGYVLYGKNEDSAYPPASTTKLMTALLTLEKCKLDDVVTVGKNPPLVDGSKIYLFEGEQLKVRDLLYGLMLQSGNDCAEALAEHVGGSIDNFAVLMNKKALELGCKNSNFVNPSGLYNEKHKTSAKDLALIMRELSNKPEYTQIASTSFYEIPPTNKSAVKRPLWNENKLIQKSSQLYYDGCQGGKTGYTTQSEHSYVSYATRNGQKLIVALVHDKNKTFFPDAVNLFNYGFSTFETVLLYKKGDLVTKYNNNGVTVPLLAASNFYYVKLKEDTSPAPKFVLKDENLSVKFFKTGDTIAEGTVVKNNENLGTLKLTSGTSHELKQVLQSSPFKSMNVKMEYLIPGVLIVIGGAIFMFKKYKLFNKLFNKE</sequence>
<organism evidence="19 20">
    <name type="scientific">Clostridium scatologenes</name>
    <dbReference type="NCBI Taxonomy" id="1548"/>
    <lineage>
        <taxon>Bacteria</taxon>
        <taxon>Bacillati</taxon>
        <taxon>Bacillota</taxon>
        <taxon>Clostridia</taxon>
        <taxon>Eubacteriales</taxon>
        <taxon>Clostridiaceae</taxon>
        <taxon>Clostridium</taxon>
    </lineage>
</organism>
<evidence type="ECO:0000256" key="10">
    <source>
        <dbReference type="ARBA" id="ARBA00023316"/>
    </source>
</evidence>
<keyword evidence="6 16" id="KW-0732">Signal</keyword>
<evidence type="ECO:0000256" key="7">
    <source>
        <dbReference type="ARBA" id="ARBA00022801"/>
    </source>
</evidence>
<evidence type="ECO:0000256" key="9">
    <source>
        <dbReference type="ARBA" id="ARBA00022984"/>
    </source>
</evidence>
<dbReference type="HOGENOM" id="CLU_027070_7_3_9"/>
<accession>A0A0E3MAI0</accession>
<evidence type="ECO:0000259" key="17">
    <source>
        <dbReference type="Pfam" id="PF00768"/>
    </source>
</evidence>
<dbReference type="KEGG" id="csq:CSCA_4984"/>
<proteinExistence type="inferred from homology"/>
<comment type="similarity">
    <text evidence="2 14">Belongs to the peptidase S11 family.</text>
</comment>
<feature type="active site" evidence="12">
    <location>
        <position position="115"/>
    </location>
</feature>
<evidence type="ECO:0000256" key="15">
    <source>
        <dbReference type="SAM" id="Phobius"/>
    </source>
</evidence>
<dbReference type="EMBL" id="CP009933">
    <property type="protein sequence ID" value="AKA72109.1"/>
    <property type="molecule type" value="Genomic_DNA"/>
</dbReference>
<dbReference type="EC" id="3.4.16.4" evidence="3"/>
<evidence type="ECO:0000256" key="16">
    <source>
        <dbReference type="SAM" id="SignalP"/>
    </source>
</evidence>
<evidence type="ECO:0000256" key="13">
    <source>
        <dbReference type="PIRSR" id="PIRSR618044-2"/>
    </source>
</evidence>
<dbReference type="GO" id="GO:0009252">
    <property type="term" value="P:peptidoglycan biosynthetic process"/>
    <property type="evidence" value="ECO:0007669"/>
    <property type="project" value="UniProtKB-UniPathway"/>
</dbReference>
<evidence type="ECO:0000256" key="6">
    <source>
        <dbReference type="ARBA" id="ARBA00022729"/>
    </source>
</evidence>
<evidence type="ECO:0000256" key="4">
    <source>
        <dbReference type="ARBA" id="ARBA00022645"/>
    </source>
</evidence>
<protein>
    <recommendedName>
        <fullName evidence="3">serine-type D-Ala-D-Ala carboxypeptidase</fullName>
        <ecNumber evidence="3">3.4.16.4</ecNumber>
    </recommendedName>
</protein>
<feature type="signal peptide" evidence="16">
    <location>
        <begin position="1"/>
        <end position="24"/>
    </location>
</feature>
<keyword evidence="20" id="KW-1185">Reference proteome</keyword>
<keyword evidence="15" id="KW-0472">Membrane</keyword>
<evidence type="ECO:0000313" key="19">
    <source>
        <dbReference type="EMBL" id="AKA72109.1"/>
    </source>
</evidence>
<evidence type="ECO:0000256" key="5">
    <source>
        <dbReference type="ARBA" id="ARBA00022670"/>
    </source>
</evidence>
<evidence type="ECO:0000256" key="2">
    <source>
        <dbReference type="ARBA" id="ARBA00007164"/>
    </source>
</evidence>
<dbReference type="InterPro" id="IPR012907">
    <property type="entry name" value="Peptidase_S11_C"/>
</dbReference>
<dbReference type="InterPro" id="IPR018044">
    <property type="entry name" value="Peptidase_S11"/>
</dbReference>
<dbReference type="UniPathway" id="UPA00219"/>
<keyword evidence="7" id="KW-0378">Hydrolase</keyword>
<reference evidence="19 20" key="1">
    <citation type="journal article" date="2015" name="J. Biotechnol.">
        <title>Complete genome sequence of a malodorant-producing acetogen, Clostridium scatologenes ATCC 25775(T).</title>
        <authorList>
            <person name="Zhu Z."/>
            <person name="Guo T."/>
            <person name="Zheng H."/>
            <person name="Song T."/>
            <person name="Ouyang P."/>
            <person name="Xie J."/>
        </authorList>
    </citation>
    <scope>NUCLEOTIDE SEQUENCE [LARGE SCALE GENOMIC DNA]</scope>
    <source>
        <strain evidence="19 20">ATCC 25775</strain>
    </source>
</reference>
<evidence type="ECO:0000256" key="12">
    <source>
        <dbReference type="PIRSR" id="PIRSR618044-1"/>
    </source>
</evidence>
<dbReference type="Proteomes" id="UP000033115">
    <property type="component" value="Chromosome"/>
</dbReference>
<dbReference type="Gene3D" id="3.40.710.10">
    <property type="entry name" value="DD-peptidase/beta-lactamase superfamily"/>
    <property type="match status" value="1"/>
</dbReference>
<dbReference type="Pfam" id="PF07943">
    <property type="entry name" value="PBP5_C"/>
    <property type="match status" value="1"/>
</dbReference>
<evidence type="ECO:0000256" key="3">
    <source>
        <dbReference type="ARBA" id="ARBA00012448"/>
    </source>
</evidence>